<dbReference type="HAMAP" id="MF_00235">
    <property type="entry name" value="Adenylate_kinase_Adk"/>
    <property type="match status" value="1"/>
</dbReference>
<organism evidence="5 6">
    <name type="scientific">Haemaphysalis longicornis</name>
    <name type="common">Bush tick</name>
    <dbReference type="NCBI Taxonomy" id="44386"/>
    <lineage>
        <taxon>Eukaryota</taxon>
        <taxon>Metazoa</taxon>
        <taxon>Ecdysozoa</taxon>
        <taxon>Arthropoda</taxon>
        <taxon>Chelicerata</taxon>
        <taxon>Arachnida</taxon>
        <taxon>Acari</taxon>
        <taxon>Parasitiformes</taxon>
        <taxon>Ixodida</taxon>
        <taxon>Ixodoidea</taxon>
        <taxon>Ixodidae</taxon>
        <taxon>Haemaphysalinae</taxon>
        <taxon>Haemaphysalis</taxon>
    </lineage>
</organism>
<evidence type="ECO:0000313" key="5">
    <source>
        <dbReference type="EMBL" id="KAH9374106.1"/>
    </source>
</evidence>
<keyword evidence="3 4" id="KW-0418">Kinase</keyword>
<comment type="caution">
    <text evidence="5">The sequence shown here is derived from an EMBL/GenBank/DDBJ whole genome shotgun (WGS) entry which is preliminary data.</text>
</comment>
<dbReference type="Gene3D" id="3.40.50.300">
    <property type="entry name" value="P-loop containing nucleotide triphosphate hydrolases"/>
    <property type="match status" value="2"/>
</dbReference>
<reference evidence="5 6" key="1">
    <citation type="journal article" date="2020" name="Cell">
        <title>Large-Scale Comparative Analyses of Tick Genomes Elucidate Their Genetic Diversity and Vector Capacities.</title>
        <authorList>
            <consortium name="Tick Genome and Microbiome Consortium (TIGMIC)"/>
            <person name="Jia N."/>
            <person name="Wang J."/>
            <person name="Shi W."/>
            <person name="Du L."/>
            <person name="Sun Y."/>
            <person name="Zhan W."/>
            <person name="Jiang J.F."/>
            <person name="Wang Q."/>
            <person name="Zhang B."/>
            <person name="Ji P."/>
            <person name="Bell-Sakyi L."/>
            <person name="Cui X.M."/>
            <person name="Yuan T.T."/>
            <person name="Jiang B.G."/>
            <person name="Yang W.F."/>
            <person name="Lam T.T."/>
            <person name="Chang Q.C."/>
            <person name="Ding S.J."/>
            <person name="Wang X.J."/>
            <person name="Zhu J.G."/>
            <person name="Ruan X.D."/>
            <person name="Zhao L."/>
            <person name="Wei J.T."/>
            <person name="Ye R.Z."/>
            <person name="Que T.C."/>
            <person name="Du C.H."/>
            <person name="Zhou Y.H."/>
            <person name="Cheng J.X."/>
            <person name="Dai P.F."/>
            <person name="Guo W.B."/>
            <person name="Han X.H."/>
            <person name="Huang E.J."/>
            <person name="Li L.F."/>
            <person name="Wei W."/>
            <person name="Gao Y.C."/>
            <person name="Liu J.Z."/>
            <person name="Shao H.Z."/>
            <person name="Wang X."/>
            <person name="Wang C.C."/>
            <person name="Yang T.C."/>
            <person name="Huo Q.B."/>
            <person name="Li W."/>
            <person name="Chen H.Y."/>
            <person name="Chen S.E."/>
            <person name="Zhou L.G."/>
            <person name="Ni X.B."/>
            <person name="Tian J.H."/>
            <person name="Sheng Y."/>
            <person name="Liu T."/>
            <person name="Pan Y.S."/>
            <person name="Xia L.Y."/>
            <person name="Li J."/>
            <person name="Zhao F."/>
            <person name="Cao W.C."/>
        </authorList>
    </citation>
    <scope>NUCLEOTIDE SEQUENCE [LARGE SCALE GENOMIC DNA]</scope>
    <source>
        <strain evidence="5">HaeL-2018</strain>
    </source>
</reference>
<dbReference type="InterPro" id="IPR000850">
    <property type="entry name" value="Adenylat/UMP-CMP_kin"/>
</dbReference>
<accession>A0A9J6GFC0</accession>
<dbReference type="AlphaFoldDB" id="A0A9J6GFC0"/>
<evidence type="ECO:0000256" key="1">
    <source>
        <dbReference type="ARBA" id="ARBA00022679"/>
    </source>
</evidence>
<proteinExistence type="inferred from homology"/>
<dbReference type="PRINTS" id="PR00094">
    <property type="entry name" value="ADENYLTKNASE"/>
</dbReference>
<dbReference type="InterPro" id="IPR027417">
    <property type="entry name" value="P-loop_NTPase"/>
</dbReference>
<evidence type="ECO:0000313" key="6">
    <source>
        <dbReference type="Proteomes" id="UP000821853"/>
    </source>
</evidence>
<evidence type="ECO:0000256" key="3">
    <source>
        <dbReference type="ARBA" id="ARBA00022777"/>
    </source>
</evidence>
<dbReference type="Proteomes" id="UP000821853">
    <property type="component" value="Chromosome 4"/>
</dbReference>
<gene>
    <name evidence="5" type="ORF">HPB48_005375</name>
</gene>
<dbReference type="GO" id="GO:0005524">
    <property type="term" value="F:ATP binding"/>
    <property type="evidence" value="ECO:0007669"/>
    <property type="project" value="InterPro"/>
</dbReference>
<dbReference type="GO" id="GO:0006139">
    <property type="term" value="P:nucleobase-containing compound metabolic process"/>
    <property type="evidence" value="ECO:0007669"/>
    <property type="project" value="InterPro"/>
</dbReference>
<dbReference type="Pfam" id="PF00406">
    <property type="entry name" value="ADK"/>
    <property type="match status" value="1"/>
</dbReference>
<keyword evidence="6" id="KW-1185">Reference proteome</keyword>
<evidence type="ECO:0008006" key="7">
    <source>
        <dbReference type="Google" id="ProtNLM"/>
    </source>
</evidence>
<sequence>MSKIFRAVIMGPPGSGKGTISEWIVRDFSLKYLSCGDLMRQNVRSKTKLGLEMQPFMDKGQLVPDELVTKFILHEANENFKNDPWLLDGFPRTVPQAEALYKVRARLAAYRSQTEPLLAYYDKKKLLHEFHGTKSKEIYPHVYKYLSSIRQPVRALSVD</sequence>
<dbReference type="PANTHER" id="PTHR23359">
    <property type="entry name" value="NUCLEOTIDE KINASE"/>
    <property type="match status" value="1"/>
</dbReference>
<dbReference type="PROSITE" id="PS00113">
    <property type="entry name" value="ADENYLATE_KINASE"/>
    <property type="match status" value="1"/>
</dbReference>
<dbReference type="VEuPathDB" id="VectorBase:HLOH_044624"/>
<dbReference type="SUPFAM" id="SSF52540">
    <property type="entry name" value="P-loop containing nucleoside triphosphate hydrolases"/>
    <property type="match status" value="1"/>
</dbReference>
<dbReference type="CDD" id="cd01428">
    <property type="entry name" value="ADK"/>
    <property type="match status" value="1"/>
</dbReference>
<keyword evidence="1 4" id="KW-0808">Transferase</keyword>
<keyword evidence="2" id="KW-0547">Nucleotide-binding</keyword>
<dbReference type="EMBL" id="JABSTR010000006">
    <property type="protein sequence ID" value="KAH9374106.1"/>
    <property type="molecule type" value="Genomic_DNA"/>
</dbReference>
<dbReference type="OMA" id="HEANENF"/>
<dbReference type="OrthoDB" id="439792at2759"/>
<protein>
    <recommendedName>
        <fullName evidence="7">Adenylate kinase</fullName>
    </recommendedName>
</protein>
<evidence type="ECO:0000256" key="2">
    <source>
        <dbReference type="ARBA" id="ARBA00022741"/>
    </source>
</evidence>
<dbReference type="InterPro" id="IPR033690">
    <property type="entry name" value="Adenylat_kinase_CS"/>
</dbReference>
<evidence type="ECO:0000256" key="4">
    <source>
        <dbReference type="RuleBase" id="RU003330"/>
    </source>
</evidence>
<dbReference type="GO" id="GO:0019205">
    <property type="term" value="F:nucleobase-containing compound kinase activity"/>
    <property type="evidence" value="ECO:0007669"/>
    <property type="project" value="InterPro"/>
</dbReference>
<comment type="similarity">
    <text evidence="4">Belongs to the adenylate kinase family.</text>
</comment>
<name>A0A9J6GFC0_HAELO</name>